<gene>
    <name evidence="2" type="ORF">SAMD00023353_2700220</name>
</gene>
<sequence length="61" mass="7333">MFDVGVAELIQGPEIDRRRNAITLTTHYHRSFGDFQVYFEPVPNKDYVYMIKTFYPRSFVR</sequence>
<reference evidence="2" key="1">
    <citation type="submission" date="2016-03" db="EMBL/GenBank/DDBJ databases">
        <title>Draft genome sequence of Rosellinia necatrix.</title>
        <authorList>
            <person name="Kanematsu S."/>
        </authorList>
    </citation>
    <scope>NUCLEOTIDE SEQUENCE [LARGE SCALE GENOMIC DNA]</scope>
    <source>
        <strain evidence="2">W97</strain>
    </source>
</reference>
<dbReference type="AlphaFoldDB" id="A0A1W2TGZ1"/>
<dbReference type="STRING" id="77044.A0A1W2TGZ1"/>
<dbReference type="InterPro" id="IPR003615">
    <property type="entry name" value="HNH_nuc"/>
</dbReference>
<proteinExistence type="predicted"/>
<dbReference type="Proteomes" id="UP000054516">
    <property type="component" value="Unassembled WGS sequence"/>
</dbReference>
<accession>A0A1W2TGZ1</accession>
<feature type="domain" description="HNH nuclease" evidence="1">
    <location>
        <begin position="10"/>
        <end position="40"/>
    </location>
</feature>
<evidence type="ECO:0000313" key="3">
    <source>
        <dbReference type="Proteomes" id="UP000054516"/>
    </source>
</evidence>
<dbReference type="OrthoDB" id="2104739at2759"/>
<name>A0A1W2TGZ1_ROSNE</name>
<dbReference type="Pfam" id="PF13391">
    <property type="entry name" value="HNH_2"/>
    <property type="match status" value="1"/>
</dbReference>
<dbReference type="EMBL" id="DF977472">
    <property type="protein sequence ID" value="GAP87387.2"/>
    <property type="molecule type" value="Genomic_DNA"/>
</dbReference>
<protein>
    <recommendedName>
        <fullName evidence="1">HNH nuclease domain-containing protein</fullName>
    </recommendedName>
</protein>
<keyword evidence="3" id="KW-1185">Reference proteome</keyword>
<organism evidence="2">
    <name type="scientific">Rosellinia necatrix</name>
    <name type="common">White root-rot fungus</name>
    <dbReference type="NCBI Taxonomy" id="77044"/>
    <lineage>
        <taxon>Eukaryota</taxon>
        <taxon>Fungi</taxon>
        <taxon>Dikarya</taxon>
        <taxon>Ascomycota</taxon>
        <taxon>Pezizomycotina</taxon>
        <taxon>Sordariomycetes</taxon>
        <taxon>Xylariomycetidae</taxon>
        <taxon>Xylariales</taxon>
        <taxon>Xylariaceae</taxon>
        <taxon>Rosellinia</taxon>
    </lineage>
</organism>
<evidence type="ECO:0000259" key="1">
    <source>
        <dbReference type="Pfam" id="PF13391"/>
    </source>
</evidence>
<evidence type="ECO:0000313" key="2">
    <source>
        <dbReference type="EMBL" id="GAP87387.2"/>
    </source>
</evidence>